<dbReference type="EMBL" id="VLNY01000007">
    <property type="protein sequence ID" value="KAA0021839.1"/>
    <property type="molecule type" value="Genomic_DNA"/>
</dbReference>
<sequence length="145" mass="15349">MRSFVHLLLFVCAIGLAVGSFLPVIGRVVPTNVALVDLRDGFGPGWGLDQIADRSVTFYTSMNVLLLGAAVLLLLAGLIGWRIAGWLGVVLGFGTLGVFAWRLNANSGQMIRDNYSTLLADRWGLNLVGGALVIALLACLVPRGA</sequence>
<keyword evidence="1" id="KW-0472">Membrane</keyword>
<dbReference type="RefSeq" id="WP_149431203.1">
    <property type="nucleotide sequence ID" value="NZ_VLNY01000007.1"/>
</dbReference>
<keyword evidence="1" id="KW-1133">Transmembrane helix</keyword>
<proteinExistence type="predicted"/>
<accession>A0A5A7S9C3</accession>
<evidence type="ECO:0000313" key="2">
    <source>
        <dbReference type="EMBL" id="KAA0021839.1"/>
    </source>
</evidence>
<comment type="caution">
    <text evidence="2">The sequence shown here is derived from an EMBL/GenBank/DDBJ whole genome shotgun (WGS) entry which is preliminary data.</text>
</comment>
<protein>
    <submittedName>
        <fullName evidence="2">Uncharacterized protein</fullName>
    </submittedName>
</protein>
<feature type="transmembrane region" description="Helical" evidence="1">
    <location>
        <begin position="83"/>
        <end position="103"/>
    </location>
</feature>
<dbReference type="AlphaFoldDB" id="A0A5A7S9C3"/>
<organism evidence="2 3">
    <name type="scientific">Antrihabitans cavernicola</name>
    <dbReference type="NCBI Taxonomy" id="2495913"/>
    <lineage>
        <taxon>Bacteria</taxon>
        <taxon>Bacillati</taxon>
        <taxon>Actinomycetota</taxon>
        <taxon>Actinomycetes</taxon>
        <taxon>Mycobacteriales</taxon>
        <taxon>Nocardiaceae</taxon>
        <taxon>Antrihabitans</taxon>
    </lineage>
</organism>
<dbReference type="Proteomes" id="UP000322244">
    <property type="component" value="Unassembled WGS sequence"/>
</dbReference>
<gene>
    <name evidence="2" type="ORF">FOY51_15695</name>
</gene>
<reference evidence="2 3" key="1">
    <citation type="submission" date="2019-07" db="EMBL/GenBank/DDBJ databases">
        <title>Rhodococcus cavernicolus sp. nov., isolated from a cave.</title>
        <authorList>
            <person name="Lee S.D."/>
        </authorList>
    </citation>
    <scope>NUCLEOTIDE SEQUENCE [LARGE SCALE GENOMIC DNA]</scope>
    <source>
        <strain evidence="2 3">C1-24</strain>
    </source>
</reference>
<dbReference type="OrthoDB" id="4570892at2"/>
<feature type="transmembrane region" description="Helical" evidence="1">
    <location>
        <begin position="56"/>
        <end position="76"/>
    </location>
</feature>
<evidence type="ECO:0000313" key="3">
    <source>
        <dbReference type="Proteomes" id="UP000322244"/>
    </source>
</evidence>
<evidence type="ECO:0000256" key="1">
    <source>
        <dbReference type="SAM" id="Phobius"/>
    </source>
</evidence>
<keyword evidence="3" id="KW-1185">Reference proteome</keyword>
<feature type="transmembrane region" description="Helical" evidence="1">
    <location>
        <begin position="123"/>
        <end position="141"/>
    </location>
</feature>
<name>A0A5A7S9C3_9NOCA</name>
<keyword evidence="1" id="KW-0812">Transmembrane</keyword>